<accession>A0A448WHB7</accession>
<evidence type="ECO:0000313" key="3">
    <source>
        <dbReference type="Proteomes" id="UP000784294"/>
    </source>
</evidence>
<sequence length="418" mass="44668">MTRCTGDADYNVGEVTENVPSPLSDAWNYTNYYSRGFRTRTGYDSHGLLVALTKLQKLGQTDKMQLIETSLNTKLHHLGSHICDVKTQVQFFQNQLPLNFTQHKNFGKFEKNAMNKTKKHLETGLPAAGGQFSEAGPREVVCQSPQPLATSPDSSSGVSTSRSDASSGCAVAVASIRPLGRLSTTSRLKVAAITGGSLRRRELGHASFRPTATPNGLVVTEPGRPVLGGLRRRTKRCHLTARSLRLAALSPSPSPLAPLLKGPAGGVGGRVPCAGDIIRLLRRVVASPRLSLQDKLVLLAEVASQVVVMHCQLAGQPMADVANVANKPAGENETVETVERENGAHDTRQPSISPKAEVNMELAGLASIGSLSDSFLHPEGSIVGLTSKVCKVRSSRIDQNLLVSCLHGCCQLKYPSSI</sequence>
<proteinExistence type="predicted"/>
<feature type="region of interest" description="Disordered" evidence="1">
    <location>
        <begin position="126"/>
        <end position="164"/>
    </location>
</feature>
<organism evidence="2 3">
    <name type="scientific">Protopolystoma xenopodis</name>
    <dbReference type="NCBI Taxonomy" id="117903"/>
    <lineage>
        <taxon>Eukaryota</taxon>
        <taxon>Metazoa</taxon>
        <taxon>Spiralia</taxon>
        <taxon>Lophotrochozoa</taxon>
        <taxon>Platyhelminthes</taxon>
        <taxon>Monogenea</taxon>
        <taxon>Polyopisthocotylea</taxon>
        <taxon>Polystomatidea</taxon>
        <taxon>Polystomatidae</taxon>
        <taxon>Protopolystoma</taxon>
    </lineage>
</organism>
<keyword evidence="3" id="KW-1185">Reference proteome</keyword>
<comment type="caution">
    <text evidence="2">The sequence shown here is derived from an EMBL/GenBank/DDBJ whole genome shotgun (WGS) entry which is preliminary data.</text>
</comment>
<dbReference type="AlphaFoldDB" id="A0A448WHB7"/>
<feature type="compositionally biased region" description="Low complexity" evidence="1">
    <location>
        <begin position="149"/>
        <end position="164"/>
    </location>
</feature>
<evidence type="ECO:0000313" key="2">
    <source>
        <dbReference type="EMBL" id="VEL11738.1"/>
    </source>
</evidence>
<protein>
    <submittedName>
        <fullName evidence="2">Uncharacterized protein</fullName>
    </submittedName>
</protein>
<gene>
    <name evidence="2" type="ORF">PXEA_LOCUS5178</name>
</gene>
<evidence type="ECO:0000256" key="1">
    <source>
        <dbReference type="SAM" id="MobiDB-lite"/>
    </source>
</evidence>
<dbReference type="Proteomes" id="UP000784294">
    <property type="component" value="Unassembled WGS sequence"/>
</dbReference>
<reference evidence="2" key="1">
    <citation type="submission" date="2018-11" db="EMBL/GenBank/DDBJ databases">
        <authorList>
            <consortium name="Pathogen Informatics"/>
        </authorList>
    </citation>
    <scope>NUCLEOTIDE SEQUENCE</scope>
</reference>
<name>A0A448WHB7_9PLAT</name>
<dbReference type="EMBL" id="CAAALY010012684">
    <property type="protein sequence ID" value="VEL11738.1"/>
    <property type="molecule type" value="Genomic_DNA"/>
</dbReference>